<reference evidence="17" key="1">
    <citation type="journal article" date="2023" name="GigaByte">
        <title>Genome assembly of the bearded iris, Iris pallida Lam.</title>
        <authorList>
            <person name="Bruccoleri R.E."/>
            <person name="Oakeley E.J."/>
            <person name="Faust A.M.E."/>
            <person name="Altorfer M."/>
            <person name="Dessus-Babus S."/>
            <person name="Burckhardt D."/>
            <person name="Oertli M."/>
            <person name="Naumann U."/>
            <person name="Petersen F."/>
            <person name="Wong J."/>
        </authorList>
    </citation>
    <scope>NUCLEOTIDE SEQUENCE</scope>
    <source>
        <strain evidence="17">GSM-AAB239-AS_SAM_17_03QT</strain>
    </source>
</reference>
<evidence type="ECO:0000256" key="2">
    <source>
        <dbReference type="ARBA" id="ARBA00008601"/>
    </source>
</evidence>
<dbReference type="SUPFAM" id="SSF52799">
    <property type="entry name" value="(Phosphotyrosine protein) phosphatases II"/>
    <property type="match status" value="1"/>
</dbReference>
<evidence type="ECO:0000256" key="8">
    <source>
        <dbReference type="ARBA" id="ARBA00023264"/>
    </source>
</evidence>
<evidence type="ECO:0000259" key="15">
    <source>
        <dbReference type="PROSITE" id="PS50054"/>
    </source>
</evidence>
<organism evidence="17 18">
    <name type="scientific">Iris pallida</name>
    <name type="common">Sweet iris</name>
    <dbReference type="NCBI Taxonomy" id="29817"/>
    <lineage>
        <taxon>Eukaryota</taxon>
        <taxon>Viridiplantae</taxon>
        <taxon>Streptophyta</taxon>
        <taxon>Embryophyta</taxon>
        <taxon>Tracheophyta</taxon>
        <taxon>Spermatophyta</taxon>
        <taxon>Magnoliopsida</taxon>
        <taxon>Liliopsida</taxon>
        <taxon>Asparagales</taxon>
        <taxon>Iridaceae</taxon>
        <taxon>Iridoideae</taxon>
        <taxon>Irideae</taxon>
        <taxon>Iris</taxon>
    </lineage>
</organism>
<keyword evidence="6" id="KW-0443">Lipid metabolism</keyword>
<evidence type="ECO:0000256" key="9">
    <source>
        <dbReference type="ARBA" id="ARBA00024192"/>
    </source>
</evidence>
<dbReference type="PROSITE" id="PS50054">
    <property type="entry name" value="TYR_PHOSPHATASE_DUAL"/>
    <property type="match status" value="1"/>
</dbReference>
<evidence type="ECO:0000256" key="7">
    <source>
        <dbReference type="ARBA" id="ARBA00023209"/>
    </source>
</evidence>
<reference evidence="17" key="2">
    <citation type="submission" date="2023-04" db="EMBL/GenBank/DDBJ databases">
        <authorList>
            <person name="Bruccoleri R.E."/>
            <person name="Oakeley E.J."/>
            <person name="Faust A.-M."/>
            <person name="Dessus-Babus S."/>
            <person name="Altorfer M."/>
            <person name="Burckhardt D."/>
            <person name="Oertli M."/>
            <person name="Naumann U."/>
            <person name="Petersen F."/>
            <person name="Wong J."/>
        </authorList>
    </citation>
    <scope>NUCLEOTIDE SEQUENCE</scope>
    <source>
        <strain evidence="17">GSM-AAB239-AS_SAM_17_03QT</strain>
        <tissue evidence="17">Leaf</tissue>
    </source>
</reference>
<keyword evidence="3" id="KW-0444">Lipid biosynthesis</keyword>
<dbReference type="SMART" id="SM00195">
    <property type="entry name" value="DSPc"/>
    <property type="match status" value="1"/>
</dbReference>
<dbReference type="GO" id="GO:0004721">
    <property type="term" value="F:phosphoprotein phosphatase activity"/>
    <property type="evidence" value="ECO:0007669"/>
    <property type="project" value="UniProtKB-KW"/>
</dbReference>
<evidence type="ECO:0000256" key="10">
    <source>
        <dbReference type="ARBA" id="ARBA00024224"/>
    </source>
</evidence>
<feature type="region of interest" description="Disordered" evidence="13">
    <location>
        <begin position="1"/>
        <end position="24"/>
    </location>
</feature>
<feature type="domain" description="Tyrosine-protein phosphatase" evidence="15">
    <location>
        <begin position="64"/>
        <end position="211"/>
    </location>
</feature>
<dbReference type="EMBL" id="JANAVB010030220">
    <property type="protein sequence ID" value="KAJ6813644.1"/>
    <property type="molecule type" value="Genomic_DNA"/>
</dbReference>
<evidence type="ECO:0000256" key="1">
    <source>
        <dbReference type="ARBA" id="ARBA00005189"/>
    </source>
</evidence>
<dbReference type="InterPro" id="IPR044596">
    <property type="entry name" value="PTPMT1-like"/>
</dbReference>
<keyword evidence="5" id="KW-0904">Protein phosphatase</keyword>
<comment type="similarity">
    <text evidence="2">Belongs to the protein-tyrosine phosphatase family. Non-receptor class dual specificity subfamily.</text>
</comment>
<keyword evidence="14" id="KW-0812">Transmembrane</keyword>
<evidence type="ECO:0000313" key="18">
    <source>
        <dbReference type="Proteomes" id="UP001140949"/>
    </source>
</evidence>
<gene>
    <name evidence="17" type="ORF">M6B38_142480</name>
</gene>
<comment type="function">
    <text evidence="12">Exhibits phosphatidylglycerophosphate phosphatase activity. Involved in root growth and columella cells organization. May possess protein phosphatase activity.</text>
</comment>
<dbReference type="PROSITE" id="PS00383">
    <property type="entry name" value="TYR_PHOSPHATASE_1"/>
    <property type="match status" value="1"/>
</dbReference>
<keyword evidence="8" id="KW-1208">Phospholipid metabolism</keyword>
<dbReference type="GO" id="GO:0008654">
    <property type="term" value="P:phospholipid biosynthetic process"/>
    <property type="evidence" value="ECO:0007669"/>
    <property type="project" value="UniProtKB-KW"/>
</dbReference>
<comment type="pathway">
    <text evidence="9">Phospholipid metabolism; phosphatidylglycerol biosynthesis; phosphatidylglycerol from CDP-diacylglycerol: step 2/2.</text>
</comment>
<name>A0AAX6FB46_IRIPA</name>
<dbReference type="GO" id="GO:0008962">
    <property type="term" value="F:phosphatidylglycerophosphatase activity"/>
    <property type="evidence" value="ECO:0007669"/>
    <property type="project" value="UniProtKB-EC"/>
</dbReference>
<dbReference type="PANTHER" id="PTHR46274">
    <property type="entry name" value="PHOSPHATIDYLINOSITOL PHOSPHATASE"/>
    <property type="match status" value="1"/>
</dbReference>
<dbReference type="AlphaFoldDB" id="A0AAX6FB46"/>
<evidence type="ECO:0000256" key="14">
    <source>
        <dbReference type="SAM" id="Phobius"/>
    </source>
</evidence>
<accession>A0AAX6FB46</accession>
<evidence type="ECO:0000256" key="13">
    <source>
        <dbReference type="SAM" id="MobiDB-lite"/>
    </source>
</evidence>
<dbReference type="Pfam" id="PF00782">
    <property type="entry name" value="DSPc"/>
    <property type="match status" value="1"/>
</dbReference>
<evidence type="ECO:0000256" key="4">
    <source>
        <dbReference type="ARBA" id="ARBA00022801"/>
    </source>
</evidence>
<evidence type="ECO:0000256" key="11">
    <source>
        <dbReference type="ARBA" id="ARBA00050944"/>
    </source>
</evidence>
<sequence>MMINIREVEESSSSSCGGGGGGGGREMVRIRTKRALVGAGARILFYPTLFYNVFRNKMQPHFRWWDQVDQFLLLGAVPFPKDVPQLQQLGVRGVITLNEPYETLVSSSLYQEHGIDHLVIPTRDYLFAPSSVDICRAVDFIHRNTTCGRTTYVHCKAGRGRSTTIVLCYLVEYKNMTPAAALEYVRSRRPRVQLAPSQWRAVQEYSMRKLEYPAIQSPPPTNFPAADAVLLTEADLEGYGSAEDTIKRRGISSGGVARAASARLSPVSSFIGDEVLITDADLEGYCSDEEMYKHLTVSSYGIRSRPVIARLSCLFTSLKLSSSCPPVAGRIAEIGAC</sequence>
<keyword evidence="18" id="KW-1185">Reference proteome</keyword>
<dbReference type="EC" id="3.1.3.27" evidence="10"/>
<dbReference type="InterPro" id="IPR029021">
    <property type="entry name" value="Prot-tyrosine_phosphatase-like"/>
</dbReference>
<evidence type="ECO:0000256" key="3">
    <source>
        <dbReference type="ARBA" id="ARBA00022516"/>
    </source>
</evidence>
<dbReference type="CDD" id="cd14524">
    <property type="entry name" value="PTPMT1"/>
    <property type="match status" value="1"/>
</dbReference>
<comment type="catalytic activity">
    <reaction evidence="11">
        <text>a 1,2-diacyl-sn-glycero-3-phospho-(1'-sn-glycero-3'-phosphate) + H2O = a 1,2-diacyl-sn-glycero-3-phospho-(1'-sn-glycerol) + phosphate</text>
        <dbReference type="Rhea" id="RHEA:33751"/>
        <dbReference type="ChEBI" id="CHEBI:15377"/>
        <dbReference type="ChEBI" id="CHEBI:43474"/>
        <dbReference type="ChEBI" id="CHEBI:60110"/>
        <dbReference type="ChEBI" id="CHEBI:64716"/>
        <dbReference type="EC" id="3.1.3.27"/>
    </reaction>
    <physiologicalReaction direction="left-to-right" evidence="11">
        <dbReference type="Rhea" id="RHEA:33752"/>
    </physiologicalReaction>
</comment>
<dbReference type="FunFam" id="3.90.190.10:FF:000051">
    <property type="entry name" value="Dual specificity phosphatase domain protein"/>
    <property type="match status" value="1"/>
</dbReference>
<evidence type="ECO:0000259" key="16">
    <source>
        <dbReference type="PROSITE" id="PS50056"/>
    </source>
</evidence>
<keyword evidence="7" id="KW-0594">Phospholipid biosynthesis</keyword>
<proteinExistence type="inferred from homology"/>
<keyword evidence="14" id="KW-0472">Membrane</keyword>
<dbReference type="InterPro" id="IPR016130">
    <property type="entry name" value="Tyr_Pase_AS"/>
</dbReference>
<dbReference type="InterPro" id="IPR000340">
    <property type="entry name" value="Dual-sp_phosphatase_cat-dom"/>
</dbReference>
<dbReference type="InterPro" id="IPR020422">
    <property type="entry name" value="TYR_PHOSPHATASE_DUAL_dom"/>
</dbReference>
<evidence type="ECO:0000256" key="12">
    <source>
        <dbReference type="ARBA" id="ARBA00053902"/>
    </source>
</evidence>
<dbReference type="Gene3D" id="3.90.190.10">
    <property type="entry name" value="Protein tyrosine phosphatase superfamily"/>
    <property type="match status" value="1"/>
</dbReference>
<evidence type="ECO:0000256" key="5">
    <source>
        <dbReference type="ARBA" id="ARBA00022912"/>
    </source>
</evidence>
<comment type="caution">
    <text evidence="17">The sequence shown here is derived from an EMBL/GenBank/DDBJ whole genome shotgun (WGS) entry which is preliminary data.</text>
</comment>
<keyword evidence="4" id="KW-0378">Hydrolase</keyword>
<keyword evidence="14" id="KW-1133">Transmembrane helix</keyword>
<dbReference type="PROSITE" id="PS50056">
    <property type="entry name" value="TYR_PHOSPHATASE_2"/>
    <property type="match status" value="1"/>
</dbReference>
<comment type="pathway">
    <text evidence="1">Lipid metabolism.</text>
</comment>
<dbReference type="InterPro" id="IPR000387">
    <property type="entry name" value="Tyr_Pase_dom"/>
</dbReference>
<dbReference type="Proteomes" id="UP001140949">
    <property type="component" value="Unassembled WGS sequence"/>
</dbReference>
<dbReference type="PANTHER" id="PTHR46274:SF6">
    <property type="entry name" value="TYR_PHOSPHATASE_2 DOMAIN-CONTAINING PROTEIN"/>
    <property type="match status" value="1"/>
</dbReference>
<feature type="transmembrane region" description="Helical" evidence="14">
    <location>
        <begin position="35"/>
        <end position="54"/>
    </location>
</feature>
<feature type="domain" description="Tyrosine specific protein phosphatases" evidence="16">
    <location>
        <begin position="132"/>
        <end position="200"/>
    </location>
</feature>
<evidence type="ECO:0000256" key="6">
    <source>
        <dbReference type="ARBA" id="ARBA00023098"/>
    </source>
</evidence>
<protein>
    <recommendedName>
        <fullName evidence="10">phosphatidylglycerophosphatase</fullName>
        <ecNumber evidence="10">3.1.3.27</ecNumber>
    </recommendedName>
</protein>
<evidence type="ECO:0000313" key="17">
    <source>
        <dbReference type="EMBL" id="KAJ6813644.1"/>
    </source>
</evidence>
<dbReference type="GO" id="GO:0048364">
    <property type="term" value="P:root development"/>
    <property type="evidence" value="ECO:0007669"/>
    <property type="project" value="UniProtKB-ARBA"/>
</dbReference>